<comment type="similarity">
    <text evidence="5">Belongs to the truncated hemoglobin family. Group II subfamily.</text>
</comment>
<reference evidence="6 7" key="1">
    <citation type="submission" date="2018-05" db="EMBL/GenBank/DDBJ databases">
        <authorList>
            <person name="Lanie J.A."/>
            <person name="Ng W.-L."/>
            <person name="Kazmierczak K.M."/>
            <person name="Andrzejewski T.M."/>
            <person name="Davidsen T.M."/>
            <person name="Wayne K.J."/>
            <person name="Tettelin H."/>
            <person name="Glass J.I."/>
            <person name="Rusch D."/>
            <person name="Podicherti R."/>
            <person name="Tsui H.-C.T."/>
            <person name="Winkler M.E."/>
        </authorList>
    </citation>
    <scope>NUCLEOTIDE SEQUENCE [LARGE SCALE GENOMIC DNA]</scope>
    <source>
        <strain evidence="6 7">BUT-10</strain>
    </source>
</reference>
<dbReference type="AlphaFoldDB" id="A0A328BJS0"/>
<evidence type="ECO:0000256" key="1">
    <source>
        <dbReference type="ARBA" id="ARBA00022448"/>
    </source>
</evidence>
<comment type="caution">
    <text evidence="6">The sequence shown here is derived from an EMBL/GenBank/DDBJ whole genome shotgun (WGS) entry which is preliminary data.</text>
</comment>
<dbReference type="CDD" id="cd14773">
    <property type="entry name" value="TrHb2_PhHbO-like_O"/>
    <property type="match status" value="1"/>
</dbReference>
<dbReference type="InterPro" id="IPR009050">
    <property type="entry name" value="Globin-like_sf"/>
</dbReference>
<dbReference type="Gene3D" id="1.10.490.10">
    <property type="entry name" value="Globins"/>
    <property type="match status" value="1"/>
</dbReference>
<dbReference type="GO" id="GO:0005344">
    <property type="term" value="F:oxygen carrier activity"/>
    <property type="evidence" value="ECO:0007669"/>
    <property type="project" value="InterPro"/>
</dbReference>
<evidence type="ECO:0000313" key="7">
    <source>
        <dbReference type="Proteomes" id="UP000249524"/>
    </source>
</evidence>
<dbReference type="InterPro" id="IPR001486">
    <property type="entry name" value="Hemoglobin_trunc"/>
</dbReference>
<dbReference type="PANTHER" id="PTHR47366:SF1">
    <property type="entry name" value="TWO-ON-TWO HEMOGLOBIN-3"/>
    <property type="match status" value="1"/>
</dbReference>
<dbReference type="RefSeq" id="WP_111275180.1">
    <property type="nucleotide sequence ID" value="NZ_QFYS01000002.1"/>
</dbReference>
<sequence>MTDAASNLPLRTPYEAFGGEPGVRRLVDAFYDVMDGDPAAAGIRAMHDDDLEPIRTRLTDWLTVWMGGPPVYAERHPGRPCIMSAHAPFAIGAAEADQWLDCMRKAMLLEPPPAEWREALDTAFARMCQGLRNA</sequence>
<organism evidence="6 7">
    <name type="scientific">Phenylobacterium kunshanense</name>
    <dbReference type="NCBI Taxonomy" id="1445034"/>
    <lineage>
        <taxon>Bacteria</taxon>
        <taxon>Pseudomonadati</taxon>
        <taxon>Pseudomonadota</taxon>
        <taxon>Alphaproteobacteria</taxon>
        <taxon>Caulobacterales</taxon>
        <taxon>Caulobacteraceae</taxon>
        <taxon>Phenylobacterium</taxon>
    </lineage>
</organism>
<dbReference type="GO" id="GO:0046872">
    <property type="term" value="F:metal ion binding"/>
    <property type="evidence" value="ECO:0007669"/>
    <property type="project" value="UniProtKB-KW"/>
</dbReference>
<name>A0A328BJS0_9CAUL</name>
<evidence type="ECO:0000313" key="6">
    <source>
        <dbReference type="EMBL" id="RAK67570.1"/>
    </source>
</evidence>
<dbReference type="GO" id="GO:0020037">
    <property type="term" value="F:heme binding"/>
    <property type="evidence" value="ECO:0007669"/>
    <property type="project" value="InterPro"/>
</dbReference>
<evidence type="ECO:0000256" key="5">
    <source>
        <dbReference type="ARBA" id="ARBA00034496"/>
    </source>
</evidence>
<dbReference type="PANTHER" id="PTHR47366">
    <property type="entry name" value="TWO-ON-TWO HEMOGLOBIN-3"/>
    <property type="match status" value="1"/>
</dbReference>
<keyword evidence="3" id="KW-0479">Metal-binding</keyword>
<keyword evidence="7" id="KW-1185">Reference proteome</keyword>
<protein>
    <submittedName>
        <fullName evidence="6">Globin</fullName>
    </submittedName>
</protein>
<evidence type="ECO:0000256" key="2">
    <source>
        <dbReference type="ARBA" id="ARBA00022617"/>
    </source>
</evidence>
<proteinExistence type="inferred from homology"/>
<dbReference type="Proteomes" id="UP000249524">
    <property type="component" value="Unassembled WGS sequence"/>
</dbReference>
<evidence type="ECO:0000256" key="4">
    <source>
        <dbReference type="ARBA" id="ARBA00023004"/>
    </source>
</evidence>
<dbReference type="GO" id="GO:0019825">
    <property type="term" value="F:oxygen binding"/>
    <property type="evidence" value="ECO:0007669"/>
    <property type="project" value="InterPro"/>
</dbReference>
<evidence type="ECO:0000256" key="3">
    <source>
        <dbReference type="ARBA" id="ARBA00022723"/>
    </source>
</evidence>
<keyword evidence="4" id="KW-0408">Iron</keyword>
<dbReference type="InterPro" id="IPR044203">
    <property type="entry name" value="GlbO/GLB3-like"/>
</dbReference>
<dbReference type="SUPFAM" id="SSF46458">
    <property type="entry name" value="Globin-like"/>
    <property type="match status" value="1"/>
</dbReference>
<keyword evidence="2" id="KW-0349">Heme</keyword>
<keyword evidence="1" id="KW-0813">Transport</keyword>
<dbReference type="OrthoDB" id="9790913at2"/>
<dbReference type="Pfam" id="PF01152">
    <property type="entry name" value="Bac_globin"/>
    <property type="match status" value="1"/>
</dbReference>
<dbReference type="InterPro" id="IPR012292">
    <property type="entry name" value="Globin/Proto"/>
</dbReference>
<accession>A0A328BJS0</accession>
<dbReference type="EMBL" id="QFYS01000002">
    <property type="protein sequence ID" value="RAK67570.1"/>
    <property type="molecule type" value="Genomic_DNA"/>
</dbReference>
<gene>
    <name evidence="6" type="ORF">DJ019_06580</name>
</gene>